<reference evidence="2 3" key="1">
    <citation type="journal article" date="2018" name="J. Microbiol.">
        <title>Bacillus spongiae sp. nov., isolated from sponge of Jeju Island.</title>
        <authorList>
            <person name="Lee G.E."/>
            <person name="Im W.T."/>
            <person name="Park J.S."/>
        </authorList>
    </citation>
    <scope>NUCLEOTIDE SEQUENCE [LARGE SCALE GENOMIC DNA]</scope>
    <source>
        <strain evidence="2 3">135PIL107-10</strain>
    </source>
</reference>
<organism evidence="2 3">
    <name type="scientific">Bacillus spongiae</name>
    <dbReference type="NCBI Taxonomy" id="2683610"/>
    <lineage>
        <taxon>Bacteria</taxon>
        <taxon>Bacillati</taxon>
        <taxon>Bacillota</taxon>
        <taxon>Bacilli</taxon>
        <taxon>Bacillales</taxon>
        <taxon>Bacillaceae</taxon>
        <taxon>Bacillus</taxon>
    </lineage>
</organism>
<feature type="transmembrane region" description="Helical" evidence="1">
    <location>
        <begin position="382"/>
        <end position="405"/>
    </location>
</feature>
<dbReference type="Gene3D" id="1.20.1640.10">
    <property type="entry name" value="Multidrug efflux transporter AcrB transmembrane domain"/>
    <property type="match status" value="2"/>
</dbReference>
<keyword evidence="3" id="KW-1185">Reference proteome</keyword>
<proteinExistence type="predicted"/>
<dbReference type="PANTHER" id="PTHR32063">
    <property type="match status" value="1"/>
</dbReference>
<feature type="transmembrane region" description="Helical" evidence="1">
    <location>
        <begin position="882"/>
        <end position="902"/>
    </location>
</feature>
<evidence type="ECO:0000256" key="1">
    <source>
        <dbReference type="SAM" id="Phobius"/>
    </source>
</evidence>
<keyword evidence="1" id="KW-1133">Transmembrane helix</keyword>
<feature type="transmembrane region" description="Helical" evidence="1">
    <location>
        <begin position="955"/>
        <end position="975"/>
    </location>
</feature>
<dbReference type="Proteomes" id="UP001312865">
    <property type="component" value="Unassembled WGS sequence"/>
</dbReference>
<feature type="transmembrane region" description="Helical" evidence="1">
    <location>
        <begin position="426"/>
        <end position="447"/>
    </location>
</feature>
<keyword evidence="1" id="KW-0812">Transmembrane</keyword>
<dbReference type="SUPFAM" id="SSF82714">
    <property type="entry name" value="Multidrug efflux transporter AcrB TolC docking domain, DN and DC subdomains"/>
    <property type="match status" value="1"/>
</dbReference>
<dbReference type="SUPFAM" id="SSF82866">
    <property type="entry name" value="Multidrug efflux transporter AcrB transmembrane domain"/>
    <property type="match status" value="2"/>
</dbReference>
<feature type="transmembrane region" description="Helical" evidence="1">
    <location>
        <begin position="523"/>
        <end position="545"/>
    </location>
</feature>
<feature type="transmembrane region" description="Helical" evidence="1">
    <location>
        <begin position="453"/>
        <end position="477"/>
    </location>
</feature>
<accession>A0ABU8HAS6</accession>
<dbReference type="PANTHER" id="PTHR32063:SF33">
    <property type="entry name" value="RND SUPERFAMILY EFFLUX PUMP PERMEASE COMPONENT"/>
    <property type="match status" value="1"/>
</dbReference>
<dbReference type="PRINTS" id="PR00702">
    <property type="entry name" value="ACRIFLAVINRP"/>
</dbReference>
<name>A0ABU8HAS6_9BACI</name>
<feature type="transmembrane region" description="Helical" evidence="1">
    <location>
        <begin position="329"/>
        <end position="347"/>
    </location>
</feature>
<dbReference type="SUPFAM" id="SSF82693">
    <property type="entry name" value="Multidrug efflux transporter AcrB pore domain, PN1, PN2, PC1 and PC2 subdomains"/>
    <property type="match status" value="3"/>
</dbReference>
<evidence type="ECO:0000313" key="3">
    <source>
        <dbReference type="Proteomes" id="UP001312865"/>
    </source>
</evidence>
<dbReference type="InterPro" id="IPR001036">
    <property type="entry name" value="Acrflvin-R"/>
</dbReference>
<dbReference type="Gene3D" id="3.30.70.1430">
    <property type="entry name" value="Multidrug efflux transporter AcrB pore domain"/>
    <property type="match status" value="2"/>
</dbReference>
<feature type="transmembrane region" description="Helical" evidence="1">
    <location>
        <begin position="854"/>
        <end position="875"/>
    </location>
</feature>
<keyword evidence="1" id="KW-0472">Membrane</keyword>
<dbReference type="EMBL" id="JBBAXC010000003">
    <property type="protein sequence ID" value="MEI5906331.1"/>
    <property type="molecule type" value="Genomic_DNA"/>
</dbReference>
<gene>
    <name evidence="2" type="ORF">WAK64_04595</name>
</gene>
<feature type="transmembrane region" description="Helical" evidence="1">
    <location>
        <begin position="12"/>
        <end position="30"/>
    </location>
</feature>
<feature type="transmembrane region" description="Helical" evidence="1">
    <location>
        <begin position="987"/>
        <end position="1010"/>
    </location>
</feature>
<dbReference type="Gene3D" id="3.30.70.1320">
    <property type="entry name" value="Multidrug efflux transporter AcrB pore domain like"/>
    <property type="match status" value="1"/>
</dbReference>
<dbReference type="Pfam" id="PF00873">
    <property type="entry name" value="ACR_tran"/>
    <property type="match status" value="1"/>
</dbReference>
<dbReference type="InterPro" id="IPR027463">
    <property type="entry name" value="AcrB_DN_DC_subdom"/>
</dbReference>
<sequence length="1016" mass="110999">MLEWILKRSKIFLVLFLLFVIVGVFTFFMLPQREIPETTVNIGTISTVYPGSTVHNVERSITNPLERKLATIDGIEEVVSSSSAGFSSIVVTVEEGESKKEVFSRVRQAISDIALTFPEEALEPEVNETTVNMPIVSYHITSENRDNLTNLQAEMSRWQEEIESLPGVAAVSIKGVTDEEIVIDVDSEKLAENGLIFSDILTALNEEYSPTPLGKQQVDDRIVQLTLDHFQSAEDLKNVLIGLNNEGAAVYLDSVGDISITPKEAIDFITFDGEPSISFTAFVKPGEDIPTVDERIQEKINELAPSLPNNVTLKPYYSQAELVNDIFKGLFQSLVIAIIAVVITSSLGLTLSGAVVVAVAIPISVLIGLIPLPFFGVDLNQISVIGAIIALGILVDDSIVVNDNIQRRYKMGENALTGAVNGVKEIWVSIVTSSLAIVFTFLPLIFLSGGNGAFIRALPTVLITTILASTIIALVLVPMIRFRLYKRSNKLVSQSPGLLGKPLNKLADFYADTVVKKTSKRPFLVSIGGLTVTLAIFALIAFTPFEFFPAADRKEVTIDVTLPIGTTLEQTTETLAEIENMLLTDEGVYETSVFAGSGLPNLFNSSLPISGENTGQIVARVDRKKQTAQGLIDEWTILLREKYSQAEIFLSTIEQGPPSGAPVTVTISGPQMEKLIELKDDITSEIEQLGSNFVVDNVGPPQPTVQYVPIRENLALYDITMKMISDRIRLATDGFPLASLDDGVVRRDMNIFLDRVVEEEVNLNNLTIPSHGPLQGEPPTLLALDTLLSTETTESLQRIPHVDGNRAITVRAFPGDVQNFKNAVTEIVERKRTEINENDYKIAIGGENQAQNDFFAEITVLFIIVIFLVYLLIAFQFNSLSLPFLVLVAVYLAIAGAILGLFVTQTPISFLAVMGMVSLTGIVVRNSIVLIEFIEQASRNGMSITNAVVESARARIRPILLTALTSVVALIPVALSGDALFKPLAVTIISGVMFSALLTLLIVPNLYLVFNRFRRK</sequence>
<comment type="caution">
    <text evidence="2">The sequence shown here is derived from an EMBL/GenBank/DDBJ whole genome shotgun (WGS) entry which is preliminary data.</text>
</comment>
<evidence type="ECO:0000313" key="2">
    <source>
        <dbReference type="EMBL" id="MEI5906331.1"/>
    </source>
</evidence>
<dbReference type="Gene3D" id="3.30.70.1440">
    <property type="entry name" value="Multidrug efflux transporter AcrB pore domain"/>
    <property type="match status" value="1"/>
</dbReference>
<dbReference type="RefSeq" id="WP_336585767.1">
    <property type="nucleotide sequence ID" value="NZ_JBBAXC010000003.1"/>
</dbReference>
<feature type="transmembrane region" description="Helical" evidence="1">
    <location>
        <begin position="908"/>
        <end position="934"/>
    </location>
</feature>
<dbReference type="Gene3D" id="3.30.2090.10">
    <property type="entry name" value="Multidrug efflux transporter AcrB TolC docking domain, DN and DC subdomains"/>
    <property type="match status" value="2"/>
</dbReference>
<feature type="transmembrane region" description="Helical" evidence="1">
    <location>
        <begin position="354"/>
        <end position="376"/>
    </location>
</feature>
<protein>
    <submittedName>
        <fullName evidence="2">Efflux RND transporter permease subunit</fullName>
    </submittedName>
</protein>